<dbReference type="AlphaFoldDB" id="A0A918IWR2"/>
<protein>
    <recommendedName>
        <fullName evidence="4">Cytochrome C</fullName>
    </recommendedName>
</protein>
<comment type="caution">
    <text evidence="2">The sequence shown here is derived from an EMBL/GenBank/DDBJ whole genome shotgun (WGS) entry which is preliminary data.</text>
</comment>
<keyword evidence="3" id="KW-1185">Reference proteome</keyword>
<accession>A0A918IWR2</accession>
<dbReference type="EMBL" id="BMWP01000012">
    <property type="protein sequence ID" value="GGW35755.1"/>
    <property type="molecule type" value="Genomic_DNA"/>
</dbReference>
<evidence type="ECO:0000313" key="3">
    <source>
        <dbReference type="Proteomes" id="UP000634668"/>
    </source>
</evidence>
<evidence type="ECO:0008006" key="4">
    <source>
        <dbReference type="Google" id="ProtNLM"/>
    </source>
</evidence>
<feature type="signal peptide" evidence="1">
    <location>
        <begin position="1"/>
        <end position="21"/>
    </location>
</feature>
<reference evidence="2" key="1">
    <citation type="journal article" date="2014" name="Int. J. Syst. Evol. Microbiol.">
        <title>Complete genome sequence of Corynebacterium casei LMG S-19264T (=DSM 44701T), isolated from a smear-ripened cheese.</title>
        <authorList>
            <consortium name="US DOE Joint Genome Institute (JGI-PGF)"/>
            <person name="Walter F."/>
            <person name="Albersmeier A."/>
            <person name="Kalinowski J."/>
            <person name="Ruckert C."/>
        </authorList>
    </citation>
    <scope>NUCLEOTIDE SEQUENCE</scope>
    <source>
        <strain evidence="2">KCTC 12113</strain>
    </source>
</reference>
<proteinExistence type="predicted"/>
<dbReference type="PROSITE" id="PS51257">
    <property type="entry name" value="PROKAR_LIPOPROTEIN"/>
    <property type="match status" value="1"/>
</dbReference>
<sequence>MRQVFLILLTLGLFSCNQQTANNKDLQNRIDSLEVKLANTYRPGFGDFMGTVQTHHAKLWFAGQHENWKLADFEVHELMEAIEAIEEYHPNRKETQLIGMIYPAIDSVDIAIDQKDLEKFKESYTNLTNTCNKCHHATEMEYVEMKIPNLSPYSNQNFDAAK</sequence>
<dbReference type="Proteomes" id="UP000634668">
    <property type="component" value="Unassembled WGS sequence"/>
</dbReference>
<reference evidence="2" key="2">
    <citation type="submission" date="2020-09" db="EMBL/GenBank/DDBJ databases">
        <authorList>
            <person name="Sun Q."/>
            <person name="Kim S."/>
        </authorList>
    </citation>
    <scope>NUCLEOTIDE SEQUENCE</scope>
    <source>
        <strain evidence="2">KCTC 12113</strain>
    </source>
</reference>
<gene>
    <name evidence="2" type="ORF">GCM10007383_20990</name>
</gene>
<feature type="chain" id="PRO_5037800981" description="Cytochrome C" evidence="1">
    <location>
        <begin position="22"/>
        <end position="162"/>
    </location>
</feature>
<keyword evidence="1" id="KW-0732">Signal</keyword>
<organism evidence="2 3">
    <name type="scientific">Arenibacter certesii</name>
    <dbReference type="NCBI Taxonomy" id="228955"/>
    <lineage>
        <taxon>Bacteria</taxon>
        <taxon>Pseudomonadati</taxon>
        <taxon>Bacteroidota</taxon>
        <taxon>Flavobacteriia</taxon>
        <taxon>Flavobacteriales</taxon>
        <taxon>Flavobacteriaceae</taxon>
        <taxon>Arenibacter</taxon>
    </lineage>
</organism>
<evidence type="ECO:0000256" key="1">
    <source>
        <dbReference type="SAM" id="SignalP"/>
    </source>
</evidence>
<evidence type="ECO:0000313" key="2">
    <source>
        <dbReference type="EMBL" id="GGW35755.1"/>
    </source>
</evidence>
<name>A0A918IWR2_9FLAO</name>
<dbReference type="RefSeq" id="WP_051315567.1">
    <property type="nucleotide sequence ID" value="NZ_BMWP01000012.1"/>
</dbReference>